<sequence>MLDEKDIKSLPDSLVSWIDEVKQATRPDNIHWCDGSDEENAELTNLLTAQGKWI</sequence>
<dbReference type="SUPFAM" id="SSF68923">
    <property type="entry name" value="PEP carboxykinase N-terminal domain"/>
    <property type="match status" value="1"/>
</dbReference>
<feature type="domain" description="Phosphoenolpyruvate carboxykinase GTP-utilising N-terminal" evidence="1">
    <location>
        <begin position="17"/>
        <end position="53"/>
    </location>
</feature>
<gene>
    <name evidence="2" type="ORF">BJBARM4_0460</name>
</gene>
<protein>
    <recommendedName>
        <fullName evidence="1">Phosphoenolpyruvate carboxykinase GTP-utilising N-terminal domain-containing protein</fullName>
    </recommendedName>
</protein>
<dbReference type="Proteomes" id="UP000009375">
    <property type="component" value="Unassembled WGS sequence"/>
</dbReference>
<dbReference type="AlphaFoldDB" id="D2EFE2"/>
<dbReference type="GO" id="GO:0006094">
    <property type="term" value="P:gluconeogenesis"/>
    <property type="evidence" value="ECO:0007669"/>
    <property type="project" value="InterPro"/>
</dbReference>
<evidence type="ECO:0000259" key="1">
    <source>
        <dbReference type="Pfam" id="PF17297"/>
    </source>
</evidence>
<dbReference type="Pfam" id="PF17297">
    <property type="entry name" value="PEPCK_N"/>
    <property type="match status" value="1"/>
</dbReference>
<dbReference type="EMBL" id="GG730045">
    <property type="protein sequence ID" value="EEZ92947.1"/>
    <property type="molecule type" value="Genomic_DNA"/>
</dbReference>
<reference evidence="2 3" key="1">
    <citation type="journal article" date="2010" name="Proc. Natl. Acad. Sci. U.S.A.">
        <title>Enigmatic, ultrasmall, uncultivated Archaea.</title>
        <authorList>
            <person name="Baker B.J."/>
            <person name="Comolli L.R."/>
            <person name="Dick G.J."/>
            <person name="Hauser L.J."/>
            <person name="Hyatt D."/>
            <person name="Dill B.D."/>
            <person name="Land M.L."/>
            <person name="Verberkmoes N.C."/>
            <person name="Hettich R.L."/>
            <person name="Banfield J.F."/>
        </authorList>
    </citation>
    <scope>NUCLEOTIDE SEQUENCE [LARGE SCALE GENOMIC DNA]</scope>
</reference>
<accession>D2EFE2</accession>
<dbReference type="GO" id="GO:0004611">
    <property type="term" value="F:phosphoenolpyruvate carboxykinase activity"/>
    <property type="evidence" value="ECO:0007669"/>
    <property type="project" value="InterPro"/>
</dbReference>
<dbReference type="InterPro" id="IPR008210">
    <property type="entry name" value="PEP_carboxykinase_N"/>
</dbReference>
<proteinExistence type="predicted"/>
<dbReference type="GO" id="GO:0017076">
    <property type="term" value="F:purine nucleotide binding"/>
    <property type="evidence" value="ECO:0007669"/>
    <property type="project" value="InterPro"/>
</dbReference>
<evidence type="ECO:0000313" key="2">
    <source>
        <dbReference type="EMBL" id="EEZ92947.1"/>
    </source>
</evidence>
<dbReference type="InterPro" id="IPR035078">
    <property type="entry name" value="PEP_carboxykinase_GTP_N"/>
</dbReference>
<evidence type="ECO:0000313" key="3">
    <source>
        <dbReference type="Proteomes" id="UP000009375"/>
    </source>
</evidence>
<dbReference type="Gene3D" id="3.40.449.10">
    <property type="entry name" value="Phosphoenolpyruvate Carboxykinase, domain 1"/>
    <property type="match status" value="1"/>
</dbReference>
<organism evidence="2 3">
    <name type="scientific">Candidatus Parvarchaeum acidiphilum ARMAN-4</name>
    <dbReference type="NCBI Taxonomy" id="662760"/>
    <lineage>
        <taxon>Archaea</taxon>
        <taxon>Candidatus Parvarchaeota</taxon>
        <taxon>Candidatus Parvarchaeum</taxon>
    </lineage>
</organism>
<name>D2EFE2_PARA4</name>